<accession>A0A3D9SY75</accession>
<dbReference type="Pfam" id="PF12802">
    <property type="entry name" value="MarR_2"/>
    <property type="match status" value="1"/>
</dbReference>
<dbReference type="PROSITE" id="PS50995">
    <property type="entry name" value="HTH_MARR_2"/>
    <property type="match status" value="1"/>
</dbReference>
<dbReference type="InterPro" id="IPR000835">
    <property type="entry name" value="HTH_MarR-typ"/>
</dbReference>
<dbReference type="Proteomes" id="UP000256661">
    <property type="component" value="Unassembled WGS sequence"/>
</dbReference>
<name>A0A3D9SY75_9ACTN</name>
<dbReference type="EMBL" id="QTTT01000001">
    <property type="protein sequence ID" value="REE97514.1"/>
    <property type="molecule type" value="Genomic_DNA"/>
</dbReference>
<organism evidence="5 6">
    <name type="scientific">Thermomonospora umbrina</name>
    <dbReference type="NCBI Taxonomy" id="111806"/>
    <lineage>
        <taxon>Bacteria</taxon>
        <taxon>Bacillati</taxon>
        <taxon>Actinomycetota</taxon>
        <taxon>Actinomycetes</taxon>
        <taxon>Streptosporangiales</taxon>
        <taxon>Thermomonosporaceae</taxon>
        <taxon>Thermomonospora</taxon>
    </lineage>
</organism>
<feature type="domain" description="HTH marR-type" evidence="4">
    <location>
        <begin position="10"/>
        <end position="144"/>
    </location>
</feature>
<evidence type="ECO:0000256" key="1">
    <source>
        <dbReference type="ARBA" id="ARBA00023015"/>
    </source>
</evidence>
<comment type="caution">
    <text evidence="5">The sequence shown here is derived from an EMBL/GenBank/DDBJ whole genome shotgun (WGS) entry which is preliminary data.</text>
</comment>
<keyword evidence="6" id="KW-1185">Reference proteome</keyword>
<dbReference type="PANTHER" id="PTHR33164:SF99">
    <property type="entry name" value="MARR FAMILY REGULATORY PROTEIN"/>
    <property type="match status" value="1"/>
</dbReference>
<dbReference type="PANTHER" id="PTHR33164">
    <property type="entry name" value="TRANSCRIPTIONAL REGULATOR, MARR FAMILY"/>
    <property type="match status" value="1"/>
</dbReference>
<evidence type="ECO:0000313" key="6">
    <source>
        <dbReference type="Proteomes" id="UP000256661"/>
    </source>
</evidence>
<dbReference type="GO" id="GO:0003700">
    <property type="term" value="F:DNA-binding transcription factor activity"/>
    <property type="evidence" value="ECO:0007669"/>
    <property type="project" value="InterPro"/>
</dbReference>
<evidence type="ECO:0000259" key="4">
    <source>
        <dbReference type="PROSITE" id="PS50995"/>
    </source>
</evidence>
<dbReference type="InterPro" id="IPR039422">
    <property type="entry name" value="MarR/SlyA-like"/>
</dbReference>
<evidence type="ECO:0000256" key="3">
    <source>
        <dbReference type="ARBA" id="ARBA00023163"/>
    </source>
</evidence>
<keyword evidence="1" id="KW-0805">Transcription regulation</keyword>
<sequence length="154" mass="17440">MRRGIHREHHPDLGILSARLLFAVQDELFGTLAEQGHTGLRPQHGAVLAYLDVEGTRATDLARRSNQHKQVIGKLVDELEALGYVERRPDPDDRRAKLVVPTERGLDQMTRSDAIMAGLEQRHAQAVGAEVYAEFKRVLHEVALRQRSWRDDHG</sequence>
<protein>
    <submittedName>
        <fullName evidence="5">MarR family transcriptional regulator</fullName>
    </submittedName>
</protein>
<keyword evidence="3" id="KW-0804">Transcription</keyword>
<dbReference type="GO" id="GO:0003677">
    <property type="term" value="F:DNA binding"/>
    <property type="evidence" value="ECO:0007669"/>
    <property type="project" value="UniProtKB-KW"/>
</dbReference>
<dbReference type="InterPro" id="IPR023187">
    <property type="entry name" value="Tscrpt_reg_MarR-type_CS"/>
</dbReference>
<dbReference type="InterPro" id="IPR036388">
    <property type="entry name" value="WH-like_DNA-bd_sf"/>
</dbReference>
<dbReference type="SMART" id="SM00347">
    <property type="entry name" value="HTH_MARR"/>
    <property type="match status" value="1"/>
</dbReference>
<evidence type="ECO:0000313" key="5">
    <source>
        <dbReference type="EMBL" id="REE97514.1"/>
    </source>
</evidence>
<dbReference type="PROSITE" id="PS01117">
    <property type="entry name" value="HTH_MARR_1"/>
    <property type="match status" value="1"/>
</dbReference>
<dbReference type="Gene3D" id="1.10.10.10">
    <property type="entry name" value="Winged helix-like DNA-binding domain superfamily/Winged helix DNA-binding domain"/>
    <property type="match status" value="1"/>
</dbReference>
<reference evidence="5 6" key="1">
    <citation type="submission" date="2018-08" db="EMBL/GenBank/DDBJ databases">
        <title>Sequencing the genomes of 1000 actinobacteria strains.</title>
        <authorList>
            <person name="Klenk H.-P."/>
        </authorList>
    </citation>
    <scope>NUCLEOTIDE SEQUENCE [LARGE SCALE GENOMIC DNA]</scope>
    <source>
        <strain evidence="5 6">DSM 43927</strain>
    </source>
</reference>
<dbReference type="RefSeq" id="WP_116022998.1">
    <property type="nucleotide sequence ID" value="NZ_QTTT01000001.1"/>
</dbReference>
<dbReference type="InterPro" id="IPR036390">
    <property type="entry name" value="WH_DNA-bd_sf"/>
</dbReference>
<gene>
    <name evidence="5" type="ORF">DFJ69_2987</name>
</gene>
<proteinExistence type="predicted"/>
<evidence type="ECO:0000256" key="2">
    <source>
        <dbReference type="ARBA" id="ARBA00023125"/>
    </source>
</evidence>
<dbReference type="AlphaFoldDB" id="A0A3D9SY75"/>
<dbReference type="OrthoDB" id="122135at2"/>
<keyword evidence="2" id="KW-0238">DNA-binding</keyword>
<dbReference type="SUPFAM" id="SSF46785">
    <property type="entry name" value="Winged helix' DNA-binding domain"/>
    <property type="match status" value="1"/>
</dbReference>
<dbReference type="GO" id="GO:0006950">
    <property type="term" value="P:response to stress"/>
    <property type="evidence" value="ECO:0007669"/>
    <property type="project" value="TreeGrafter"/>
</dbReference>